<organism evidence="2 3">
    <name type="scientific">Trichoderma asperellum (strain ATCC 204424 / CBS 433.97 / NBRC 101777)</name>
    <dbReference type="NCBI Taxonomy" id="1042311"/>
    <lineage>
        <taxon>Eukaryota</taxon>
        <taxon>Fungi</taxon>
        <taxon>Dikarya</taxon>
        <taxon>Ascomycota</taxon>
        <taxon>Pezizomycotina</taxon>
        <taxon>Sordariomycetes</taxon>
        <taxon>Hypocreomycetidae</taxon>
        <taxon>Hypocreales</taxon>
        <taxon>Hypocreaceae</taxon>
        <taxon>Trichoderma</taxon>
    </lineage>
</organism>
<dbReference type="Gene3D" id="1.10.510.10">
    <property type="entry name" value="Transferase(Phosphotransferase) domain 1"/>
    <property type="match status" value="1"/>
</dbReference>
<evidence type="ECO:0000313" key="3">
    <source>
        <dbReference type="Proteomes" id="UP000240493"/>
    </source>
</evidence>
<keyword evidence="3" id="KW-1185">Reference proteome</keyword>
<dbReference type="GO" id="GO:0004672">
    <property type="term" value="F:protein kinase activity"/>
    <property type="evidence" value="ECO:0007669"/>
    <property type="project" value="InterPro"/>
</dbReference>
<proteinExistence type="predicted"/>
<reference evidence="2 3" key="1">
    <citation type="submission" date="2016-07" db="EMBL/GenBank/DDBJ databases">
        <title>Multiple horizontal gene transfer events from other fungi enriched the ability of initially mycotrophic Trichoderma (Ascomycota) to feed on dead plant biomass.</title>
        <authorList>
            <consortium name="DOE Joint Genome Institute"/>
            <person name="Aerts A."/>
            <person name="Atanasova L."/>
            <person name="Chenthamara K."/>
            <person name="Zhang J."/>
            <person name="Grujic M."/>
            <person name="Henrissat B."/>
            <person name="Kuo A."/>
            <person name="Salamov A."/>
            <person name="Lipzen A."/>
            <person name="Labutti K."/>
            <person name="Barry K."/>
            <person name="Miao Y."/>
            <person name="Rahimi M.J."/>
            <person name="Shen Q."/>
            <person name="Grigoriev I.V."/>
            <person name="Kubicek C.P."/>
            <person name="Druzhinina I.S."/>
        </authorList>
    </citation>
    <scope>NUCLEOTIDE SEQUENCE [LARGE SCALE GENOMIC DNA]</scope>
    <source>
        <strain evidence="2 3">CBS 433.97</strain>
    </source>
</reference>
<dbReference type="AlphaFoldDB" id="A0A2T3YYM6"/>
<dbReference type="InterPro" id="IPR011009">
    <property type="entry name" value="Kinase-like_dom_sf"/>
</dbReference>
<dbReference type="STRING" id="1042311.A0A2T3YYM6"/>
<dbReference type="GO" id="GO:0005524">
    <property type="term" value="F:ATP binding"/>
    <property type="evidence" value="ECO:0007669"/>
    <property type="project" value="InterPro"/>
</dbReference>
<evidence type="ECO:0000313" key="2">
    <source>
        <dbReference type="EMBL" id="PTB37665.1"/>
    </source>
</evidence>
<dbReference type="EMBL" id="KZ679267">
    <property type="protein sequence ID" value="PTB37665.1"/>
    <property type="molecule type" value="Genomic_DNA"/>
</dbReference>
<evidence type="ECO:0000259" key="1">
    <source>
        <dbReference type="PROSITE" id="PS50011"/>
    </source>
</evidence>
<dbReference type="Proteomes" id="UP000240493">
    <property type="component" value="Unassembled WGS sequence"/>
</dbReference>
<sequence>MAALPRYEMEYHITSIVKGDDDATFTVRRNGKVFYIEISPSNFVNSPAMAKKYRSYLEVLKSGEEVLDQVYDTDVYEWVMAPFEHFLIELAPDPSVESVENIAVTLKEYLYPEFFAFILDIIDENLQPRHVPTESHQKKVMIDKGQTACFFKRCHGSVQITQELKTYKKIHAVGLDSQVNQCHVYGIVMDDNDFIPGLLLTHIDCGRPLSTIVHPEEPNDLPPALRERRMAQIEAALSALHANDMVWGDVKAANILIDENDNAWLIDFGGGYTEGWDRDGGFCRDG</sequence>
<dbReference type="SUPFAM" id="SSF56112">
    <property type="entry name" value="Protein kinase-like (PK-like)"/>
    <property type="match status" value="1"/>
</dbReference>
<accession>A0A2T3YYM6</accession>
<dbReference type="InterPro" id="IPR000719">
    <property type="entry name" value="Prot_kinase_dom"/>
</dbReference>
<dbReference type="PROSITE" id="PS50011">
    <property type="entry name" value="PROTEIN_KINASE_DOM"/>
    <property type="match status" value="1"/>
</dbReference>
<feature type="domain" description="Protein kinase" evidence="1">
    <location>
        <begin position="56"/>
        <end position="286"/>
    </location>
</feature>
<name>A0A2T3YYM6_TRIA4</name>
<protein>
    <recommendedName>
        <fullName evidence="1">Protein kinase domain-containing protein</fullName>
    </recommendedName>
</protein>
<gene>
    <name evidence="2" type="ORF">M441DRAFT_82761</name>
</gene>
<dbReference type="OrthoDB" id="4062651at2759"/>
<dbReference type="Pfam" id="PF00069">
    <property type="entry name" value="Pkinase"/>
    <property type="match status" value="1"/>
</dbReference>